<evidence type="ECO:0000313" key="2">
    <source>
        <dbReference type="Proteomes" id="UP001596058"/>
    </source>
</evidence>
<organism evidence="1 2">
    <name type="scientific">Nonomuraea insulae</name>
    <dbReference type="NCBI Taxonomy" id="1616787"/>
    <lineage>
        <taxon>Bacteria</taxon>
        <taxon>Bacillati</taxon>
        <taxon>Actinomycetota</taxon>
        <taxon>Actinomycetes</taxon>
        <taxon>Streptosporangiales</taxon>
        <taxon>Streptosporangiaceae</taxon>
        <taxon>Nonomuraea</taxon>
    </lineage>
</organism>
<keyword evidence="2" id="KW-1185">Reference proteome</keyword>
<proteinExistence type="predicted"/>
<comment type="caution">
    <text evidence="1">The sequence shown here is derived from an EMBL/GenBank/DDBJ whole genome shotgun (WGS) entry which is preliminary data.</text>
</comment>
<evidence type="ECO:0000313" key="1">
    <source>
        <dbReference type="EMBL" id="MFC5822683.1"/>
    </source>
</evidence>
<dbReference type="Proteomes" id="UP001596058">
    <property type="component" value="Unassembled WGS sequence"/>
</dbReference>
<gene>
    <name evidence="1" type="ORF">ACFPZ3_02335</name>
</gene>
<name>A0ABW1CCX2_9ACTN</name>
<accession>A0ABW1CCX2</accession>
<reference evidence="2" key="1">
    <citation type="journal article" date="2019" name="Int. J. Syst. Evol. Microbiol.">
        <title>The Global Catalogue of Microorganisms (GCM) 10K type strain sequencing project: providing services to taxonomists for standard genome sequencing and annotation.</title>
        <authorList>
            <consortium name="The Broad Institute Genomics Platform"/>
            <consortium name="The Broad Institute Genome Sequencing Center for Infectious Disease"/>
            <person name="Wu L."/>
            <person name="Ma J."/>
        </authorList>
    </citation>
    <scope>NUCLEOTIDE SEQUENCE [LARGE SCALE GENOMIC DNA]</scope>
    <source>
        <strain evidence="2">CCUG 53903</strain>
    </source>
</reference>
<dbReference type="RefSeq" id="WP_379512232.1">
    <property type="nucleotide sequence ID" value="NZ_JBHSPA010000005.1"/>
</dbReference>
<sequence length="214" mass="24076">MALAWNPIDLGLVDAVVSLARSPWDREALDQAWQQTGWTFPKDGSLAKLILDDEEWPIVPVGEWSVGVITNDQTARVRGFSVGFALLYEPDDIWAPEPDPDLIDFPQYIPSDVWQIDHTADRARFRGVWEDGHRTVAERLGPPNAIDEGWDDDSGWQHAIWRLGPRLLIVAQGDDITTYSLYDEASLQVIDYPVDMPLPTGWDLHSLLMGSDQG</sequence>
<dbReference type="EMBL" id="JBHSPA010000005">
    <property type="protein sequence ID" value="MFC5822683.1"/>
    <property type="molecule type" value="Genomic_DNA"/>
</dbReference>
<protein>
    <submittedName>
        <fullName evidence="1">Uncharacterized protein</fullName>
    </submittedName>
</protein>